<dbReference type="AlphaFoldDB" id="A0A2L0D3D3"/>
<dbReference type="InterPro" id="IPR041492">
    <property type="entry name" value="HAD_2"/>
</dbReference>
<keyword evidence="2" id="KW-1185">Reference proteome</keyword>
<reference evidence="1 2" key="2">
    <citation type="submission" date="2018-02" db="EMBL/GenBank/DDBJ databases">
        <title>Whole genome sequencing analysis of Streptococcus pluranimalium isolated from cattle infected mastitis in China.</title>
        <authorList>
            <person name="Zhang J.-R."/>
            <person name="Hu G.-Z."/>
        </authorList>
    </citation>
    <scope>NUCLEOTIDE SEQUENCE [LARGE SCALE GENOMIC DNA]</scope>
    <source>
        <strain evidence="1 2">TH11417</strain>
    </source>
</reference>
<dbReference type="Proteomes" id="UP000238956">
    <property type="component" value="Chromosome"/>
</dbReference>
<dbReference type="Pfam" id="PF13419">
    <property type="entry name" value="HAD_2"/>
    <property type="match status" value="1"/>
</dbReference>
<dbReference type="GO" id="GO:0005829">
    <property type="term" value="C:cytosol"/>
    <property type="evidence" value="ECO:0007669"/>
    <property type="project" value="TreeGrafter"/>
</dbReference>
<dbReference type="GO" id="GO:0006281">
    <property type="term" value="P:DNA repair"/>
    <property type="evidence" value="ECO:0007669"/>
    <property type="project" value="TreeGrafter"/>
</dbReference>
<dbReference type="InterPro" id="IPR036412">
    <property type="entry name" value="HAD-like_sf"/>
</dbReference>
<dbReference type="GeneID" id="98392854"/>
<dbReference type="KEGG" id="splr:C0J00_02870"/>
<sequence>MTKKTFIWDFDGTLVDSYPAILESLEVTYQHFHLPFDRVAVEKYILEKSTGDLLLDLEKAYGISFEDLKKKQALEQVARDDSIVLMPSAIEVLEWTRKEKIQNFIYTHKGATTASVLKRLGIAAYFTEVITSANGFKRKPHPQAIDYLVEKYQLVKGDIVYIGDRKLDMDLAFKAGISSINLTQGENEHNRKISELTDVLKIFI</sequence>
<reference evidence="1 2" key="1">
    <citation type="submission" date="2017-12" db="EMBL/GenBank/DDBJ databases">
        <authorList>
            <person name="Hurst M.R.H."/>
        </authorList>
    </citation>
    <scope>NUCLEOTIDE SEQUENCE [LARGE SCALE GENOMIC DNA]</scope>
    <source>
        <strain evidence="1 2">TH11417</strain>
    </source>
</reference>
<organism evidence="1 2">
    <name type="scientific">Streptococcus pluranimalium</name>
    <dbReference type="NCBI Taxonomy" id="82348"/>
    <lineage>
        <taxon>Bacteria</taxon>
        <taxon>Bacillati</taxon>
        <taxon>Bacillota</taxon>
        <taxon>Bacilli</taxon>
        <taxon>Lactobacillales</taxon>
        <taxon>Streptococcaceae</taxon>
        <taxon>Streptococcus</taxon>
    </lineage>
</organism>
<dbReference type="RefSeq" id="WP_104967478.1">
    <property type="nucleotide sequence ID" value="NZ_CP025536.1"/>
</dbReference>
<dbReference type="Gene3D" id="1.10.150.240">
    <property type="entry name" value="Putative phosphatase, domain 2"/>
    <property type="match status" value="1"/>
</dbReference>
<proteinExistence type="predicted"/>
<dbReference type="InterPro" id="IPR050155">
    <property type="entry name" value="HAD-like_hydrolase_sf"/>
</dbReference>
<protein>
    <submittedName>
        <fullName evidence="1">HAD family hydrolase</fullName>
    </submittedName>
</protein>
<dbReference type="InterPro" id="IPR023198">
    <property type="entry name" value="PGP-like_dom2"/>
</dbReference>
<accession>A0A2L0D3D3</accession>
<keyword evidence="1" id="KW-0378">Hydrolase</keyword>
<evidence type="ECO:0000313" key="1">
    <source>
        <dbReference type="EMBL" id="AUW96140.1"/>
    </source>
</evidence>
<dbReference type="EMBL" id="CP025536">
    <property type="protein sequence ID" value="AUW96140.1"/>
    <property type="molecule type" value="Genomic_DNA"/>
</dbReference>
<dbReference type="OrthoDB" id="9807630at2"/>
<dbReference type="PANTHER" id="PTHR43434:SF25">
    <property type="entry name" value="PHOSPHOGLYCOLATE PHOSPHATASE"/>
    <property type="match status" value="1"/>
</dbReference>
<dbReference type="SFLD" id="SFLDS00003">
    <property type="entry name" value="Haloacid_Dehalogenase"/>
    <property type="match status" value="1"/>
</dbReference>
<dbReference type="SFLD" id="SFLDG01129">
    <property type="entry name" value="C1.5:_HAD__Beta-PGM__Phosphata"/>
    <property type="match status" value="1"/>
</dbReference>
<dbReference type="GO" id="GO:0008967">
    <property type="term" value="F:phosphoglycolate phosphatase activity"/>
    <property type="evidence" value="ECO:0007669"/>
    <property type="project" value="TreeGrafter"/>
</dbReference>
<dbReference type="InterPro" id="IPR023214">
    <property type="entry name" value="HAD_sf"/>
</dbReference>
<gene>
    <name evidence="1" type="ORF">C0J00_02870</name>
</gene>
<dbReference type="SUPFAM" id="SSF56784">
    <property type="entry name" value="HAD-like"/>
    <property type="match status" value="1"/>
</dbReference>
<dbReference type="InterPro" id="IPR006439">
    <property type="entry name" value="HAD-SF_hydro_IA"/>
</dbReference>
<dbReference type="NCBIfam" id="TIGR01549">
    <property type="entry name" value="HAD-SF-IA-v1"/>
    <property type="match status" value="1"/>
</dbReference>
<evidence type="ECO:0000313" key="2">
    <source>
        <dbReference type="Proteomes" id="UP000238956"/>
    </source>
</evidence>
<dbReference type="PANTHER" id="PTHR43434">
    <property type="entry name" value="PHOSPHOGLYCOLATE PHOSPHATASE"/>
    <property type="match status" value="1"/>
</dbReference>
<name>A0A2L0D3D3_9STRE</name>
<dbReference type="Gene3D" id="3.40.50.1000">
    <property type="entry name" value="HAD superfamily/HAD-like"/>
    <property type="match status" value="1"/>
</dbReference>